<name>A0A9D1Y6W5_9FIRM</name>
<proteinExistence type="predicted"/>
<evidence type="ECO:0000256" key="1">
    <source>
        <dbReference type="SAM" id="Phobius"/>
    </source>
</evidence>
<evidence type="ECO:0000313" key="3">
    <source>
        <dbReference type="Proteomes" id="UP000823868"/>
    </source>
</evidence>
<keyword evidence="1" id="KW-0472">Membrane</keyword>
<evidence type="ECO:0000313" key="2">
    <source>
        <dbReference type="EMBL" id="HIY20694.1"/>
    </source>
</evidence>
<dbReference type="AlphaFoldDB" id="A0A9D1Y6W5"/>
<reference evidence="2" key="2">
    <citation type="submission" date="2021-04" db="EMBL/GenBank/DDBJ databases">
        <authorList>
            <person name="Gilroy R."/>
        </authorList>
    </citation>
    <scope>NUCLEOTIDE SEQUENCE</scope>
    <source>
        <strain evidence="2">ChiBcec16_6824</strain>
    </source>
</reference>
<comment type="caution">
    <text evidence="2">The sequence shown here is derived from an EMBL/GenBank/DDBJ whole genome shotgun (WGS) entry which is preliminary data.</text>
</comment>
<organism evidence="2 3">
    <name type="scientific">Candidatus Flavonifractor merdigallinarum</name>
    <dbReference type="NCBI Taxonomy" id="2838589"/>
    <lineage>
        <taxon>Bacteria</taxon>
        <taxon>Bacillati</taxon>
        <taxon>Bacillota</taxon>
        <taxon>Clostridia</taxon>
        <taxon>Eubacteriales</taxon>
        <taxon>Oscillospiraceae</taxon>
        <taxon>Flavonifractor</taxon>
    </lineage>
</organism>
<gene>
    <name evidence="2" type="ORF">H9841_02175</name>
</gene>
<protein>
    <submittedName>
        <fullName evidence="2">Uncharacterized protein</fullName>
    </submittedName>
</protein>
<keyword evidence="1" id="KW-1133">Transmembrane helix</keyword>
<feature type="transmembrane region" description="Helical" evidence="1">
    <location>
        <begin position="21"/>
        <end position="38"/>
    </location>
</feature>
<accession>A0A9D1Y6W5</accession>
<dbReference type="NCBIfam" id="NF040734">
    <property type="entry name" value="CC-COOH_SaoC"/>
    <property type="match status" value="1"/>
</dbReference>
<sequence>MNGQEREKAKTKQSIPLWGRLMMVLVLVVGVFFLRQYIYALEEERQSQGSNGLEYAPSVSSDHPALQYFETANPGRDIFLACEEDLTDDGLKDLVVVYHNPEEGRLNWMVALLNQGNGTYVITHPTRAPIENQAIRFFNMDKEGEMEFVITGEKDGEVGYAIYRIIDGELIDLFGEDMEDCC</sequence>
<dbReference type="EMBL" id="DXDX01000043">
    <property type="protein sequence ID" value="HIY20694.1"/>
    <property type="molecule type" value="Genomic_DNA"/>
</dbReference>
<dbReference type="Proteomes" id="UP000823868">
    <property type="component" value="Unassembled WGS sequence"/>
</dbReference>
<reference evidence="2" key="1">
    <citation type="journal article" date="2021" name="PeerJ">
        <title>Extensive microbial diversity within the chicken gut microbiome revealed by metagenomics and culture.</title>
        <authorList>
            <person name="Gilroy R."/>
            <person name="Ravi A."/>
            <person name="Getino M."/>
            <person name="Pursley I."/>
            <person name="Horton D.L."/>
            <person name="Alikhan N.F."/>
            <person name="Baker D."/>
            <person name="Gharbi K."/>
            <person name="Hall N."/>
            <person name="Watson M."/>
            <person name="Adriaenssens E.M."/>
            <person name="Foster-Nyarko E."/>
            <person name="Jarju S."/>
            <person name="Secka A."/>
            <person name="Antonio M."/>
            <person name="Oren A."/>
            <person name="Chaudhuri R.R."/>
            <person name="La Ragione R."/>
            <person name="Hildebrand F."/>
            <person name="Pallen M.J."/>
        </authorList>
    </citation>
    <scope>NUCLEOTIDE SEQUENCE</scope>
    <source>
        <strain evidence="2">ChiBcec16_6824</strain>
    </source>
</reference>
<keyword evidence="1" id="KW-0812">Transmembrane</keyword>